<dbReference type="PANTHER" id="PTHR14795">
    <property type="entry name" value="HELICASE RELATED"/>
    <property type="match status" value="1"/>
</dbReference>
<dbReference type="NCBIfam" id="NF033510">
    <property type="entry name" value="Ca_tandemer"/>
    <property type="match status" value="26"/>
</dbReference>
<evidence type="ECO:0000313" key="17">
    <source>
        <dbReference type="EMBL" id="HAC6798270.1"/>
    </source>
</evidence>
<evidence type="ECO:0000313" key="22">
    <source>
        <dbReference type="EMBL" id="HAE4129249.1"/>
    </source>
</evidence>
<dbReference type="InterPro" id="IPR014756">
    <property type="entry name" value="Ig_E-set"/>
</dbReference>
<evidence type="ECO:0000313" key="21">
    <source>
        <dbReference type="EMBL" id="HAE1896961.1"/>
    </source>
</evidence>
<dbReference type="PANTHER" id="PTHR14795:SF0">
    <property type="entry name" value="TRANSMEMBRANE PROTEIN 62"/>
    <property type="match status" value="1"/>
</dbReference>
<evidence type="ECO:0000313" key="12">
    <source>
        <dbReference type="EMBL" id="ECV5645664.1"/>
    </source>
</evidence>
<feature type="domain" description="Cadherin" evidence="2">
    <location>
        <begin position="1284"/>
        <end position="1350"/>
    </location>
</feature>
<dbReference type="InterPro" id="IPR044016">
    <property type="entry name" value="Big_13"/>
</dbReference>
<dbReference type="EMBL" id="DAAMIP010000008">
    <property type="protein sequence ID" value="HAC6798270.1"/>
    <property type="molecule type" value="Genomic_DNA"/>
</dbReference>
<reference evidence="3" key="2">
    <citation type="submission" date="2018-06" db="EMBL/GenBank/DDBJ databases">
        <authorList>
            <person name="Ashton P.M."/>
            <person name="Dallman T."/>
            <person name="Nair S."/>
            <person name="De Pinna E."/>
            <person name="Peters T."/>
            <person name="Grant K."/>
        </authorList>
    </citation>
    <scope>NUCLEOTIDE SEQUENCE</scope>
    <source>
        <strain evidence="8">122291</strain>
        <strain evidence="9">438006</strain>
        <strain evidence="5">513513</strain>
        <strain evidence="3">519463</strain>
        <strain evidence="4">562925</strain>
    </source>
</reference>
<feature type="region of interest" description="Disordered" evidence="1">
    <location>
        <begin position="99"/>
        <end position="145"/>
    </location>
</feature>
<evidence type="ECO:0000313" key="15">
    <source>
        <dbReference type="EMBL" id="HAB1946602.1"/>
    </source>
</evidence>
<proteinExistence type="predicted"/>
<dbReference type="EMBL" id="DAARBR010000010">
    <property type="protein sequence ID" value="HAE1766558.1"/>
    <property type="molecule type" value="Genomic_DNA"/>
</dbReference>
<evidence type="ECO:0000259" key="2">
    <source>
        <dbReference type="PROSITE" id="PS50268"/>
    </source>
</evidence>
<evidence type="ECO:0000313" key="3">
    <source>
        <dbReference type="EMBL" id="EBQ9556417.1"/>
    </source>
</evidence>
<protein>
    <submittedName>
        <fullName evidence="20">Ig-like domain repeat protein</fullName>
    </submittedName>
</protein>
<reference evidence="6" key="6">
    <citation type="submission" date="2018-07" db="EMBL/GenBank/DDBJ databases">
        <authorList>
            <consortium name="GenomeTrakr network: Whole genome sequencing for foodborne pathogen traceback"/>
        </authorList>
    </citation>
    <scope>NUCLEOTIDE SEQUENCE</scope>
    <source>
        <strain evidence="6">WAPHL-SAL-A00373</strain>
        <strain evidence="7">WAPHL-SAL-A00996</strain>
    </source>
</reference>
<dbReference type="EMBL" id="AAKRVM010000002">
    <property type="protein sequence ID" value="ECV5660224.1"/>
    <property type="molecule type" value="Genomic_DNA"/>
</dbReference>
<evidence type="ECO:0000313" key="24">
    <source>
        <dbReference type="EMBL" id="HAE6097220.1"/>
    </source>
</evidence>
<feature type="compositionally biased region" description="Polar residues" evidence="1">
    <location>
        <begin position="181"/>
        <end position="200"/>
    </location>
</feature>
<reference evidence="20" key="1">
    <citation type="journal article" date="2018" name="Genome Biol.">
        <title>SKESA: strategic k-mer extension for scrupulous assemblies.</title>
        <authorList>
            <person name="Souvorov A."/>
            <person name="Agarwala R."/>
            <person name="Lipman D.J."/>
        </authorList>
    </citation>
    <scope>NUCLEOTIDE SEQUENCE</scope>
    <source>
        <strain evidence="23">09-1393</strain>
        <strain evidence="29">09-2954</strain>
        <strain evidence="17">09-3151</strain>
        <strain evidence="26">09-4354</strain>
        <strain evidence="25">12-2640</strain>
        <strain evidence="24">12-8468</strain>
        <strain evidence="22">13-7213</strain>
        <strain evidence="27">CDC B1722</strain>
        <strain evidence="20">CDC B2076</strain>
        <strain evidence="14">Salmonella enterica</strain>
    </source>
</reference>
<dbReference type="EMBL" id="AAGUJO010000011">
    <property type="protein sequence ID" value="EBS0962388.1"/>
    <property type="molecule type" value="Genomic_DNA"/>
</dbReference>
<dbReference type="EMBL" id="AAHEUI010000086">
    <property type="protein sequence ID" value="EBV2989973.1"/>
    <property type="molecule type" value="Genomic_DNA"/>
</dbReference>
<dbReference type="Pfam" id="PF19077">
    <property type="entry name" value="Big_13"/>
    <property type="match status" value="50"/>
</dbReference>
<evidence type="ECO:0000313" key="5">
    <source>
        <dbReference type="EMBL" id="EBV2989973.1"/>
    </source>
</evidence>
<name>A0A3U8IVZ9_SALET</name>
<feature type="compositionally biased region" description="Basic and acidic residues" evidence="1">
    <location>
        <begin position="224"/>
        <end position="235"/>
    </location>
</feature>
<dbReference type="EMBL" id="DAAFXT010000003">
    <property type="protein sequence ID" value="HAB1946602.1"/>
    <property type="molecule type" value="Genomic_DNA"/>
</dbReference>
<feature type="region of interest" description="Disordered" evidence="1">
    <location>
        <begin position="181"/>
        <end position="235"/>
    </location>
</feature>
<dbReference type="EMBL" id="AAKMXF010000003">
    <property type="protein sequence ID" value="ECT4761240.1"/>
    <property type="molecule type" value="Genomic_DNA"/>
</dbReference>
<dbReference type="PROSITE" id="PS50268">
    <property type="entry name" value="CADHERIN_2"/>
    <property type="match status" value="1"/>
</dbReference>
<evidence type="ECO:0000313" key="18">
    <source>
        <dbReference type="EMBL" id="HAE0605315.1"/>
    </source>
</evidence>
<reference evidence="20" key="3">
    <citation type="submission" date="2018-07" db="EMBL/GenBank/DDBJ databases">
        <authorList>
            <consortium name="NCBI Pathogen Detection Project"/>
        </authorList>
    </citation>
    <scope>NUCLEOTIDE SEQUENCE</scope>
    <source>
        <strain evidence="23">09-1393</strain>
        <strain evidence="29">09-2954</strain>
        <strain evidence="17">09-3151</strain>
        <strain evidence="26">09-4354</strain>
        <strain evidence="25">12-2640</strain>
        <strain evidence="24">12-8468</strain>
        <strain evidence="22">13-7213</strain>
        <strain evidence="27">CDC B1722</strain>
        <strain evidence="20">CDC B2076</strain>
        <strain evidence="14">Salmonella enterica</strain>
    </source>
</reference>
<accession>A0A3U8IVZ9</accession>
<dbReference type="EMBL" id="DAAFWJ010000004">
    <property type="protein sequence ID" value="HAB1780595.1"/>
    <property type="molecule type" value="Genomic_DNA"/>
</dbReference>
<evidence type="ECO:0000313" key="20">
    <source>
        <dbReference type="EMBL" id="HAE1766558.1"/>
    </source>
</evidence>
<dbReference type="InterPro" id="IPR002126">
    <property type="entry name" value="Cadherin-like_dom"/>
</dbReference>
<dbReference type="EMBL" id="AAGQRK010000014">
    <property type="protein sequence ID" value="EBQ9556417.1"/>
    <property type="molecule type" value="Genomic_DNA"/>
</dbReference>
<dbReference type="RefSeq" id="WP_000527172.1">
    <property type="nucleotide sequence ID" value="NZ_CP019172.1"/>
</dbReference>
<feature type="region of interest" description="Disordered" evidence="1">
    <location>
        <begin position="4016"/>
        <end position="4040"/>
    </location>
</feature>
<evidence type="ECO:0000256" key="1">
    <source>
        <dbReference type="SAM" id="MobiDB-lite"/>
    </source>
</evidence>
<feature type="compositionally biased region" description="Polar residues" evidence="1">
    <location>
        <begin position="4021"/>
        <end position="4035"/>
    </location>
</feature>
<dbReference type="EMBL" id="DAAWGN010000058">
    <property type="protein sequence ID" value="HAF7798235.1"/>
    <property type="molecule type" value="Genomic_DNA"/>
</dbReference>
<dbReference type="Gene3D" id="2.60.40.10">
    <property type="entry name" value="Immunoglobulins"/>
    <property type="match status" value="52"/>
</dbReference>
<evidence type="ECO:0000313" key="19">
    <source>
        <dbReference type="EMBL" id="HAE1599730.1"/>
    </source>
</evidence>
<comment type="caution">
    <text evidence="20">The sequence shown here is derived from an EMBL/GenBank/DDBJ whole genome shotgun (WGS) entry which is preliminary data.</text>
</comment>
<evidence type="ECO:0000313" key="13">
    <source>
        <dbReference type="EMBL" id="ECV5660224.1"/>
    </source>
</evidence>
<evidence type="ECO:0000313" key="8">
    <source>
        <dbReference type="EMBL" id="EBY7952426.1"/>
    </source>
</evidence>
<dbReference type="EMBL" id="AAKRVI010000004">
    <property type="protein sequence ID" value="ECV5645664.1"/>
    <property type="molecule type" value="Genomic_DNA"/>
</dbReference>
<dbReference type="EMBL" id="DAARAI010000003">
    <property type="protein sequence ID" value="HAE1599730.1"/>
    <property type="molecule type" value="Genomic_DNA"/>
</dbReference>
<dbReference type="EMBL" id="DAAQRT010000002">
    <property type="protein sequence ID" value="HAE0605315.1"/>
    <property type="molecule type" value="Genomic_DNA"/>
</dbReference>
<dbReference type="EMBL" id="AAHPBO010000014">
    <property type="protein sequence ID" value="EBY7952426.1"/>
    <property type="molecule type" value="Genomic_DNA"/>
</dbReference>
<dbReference type="EMBL" id="DAAHDR010000003">
    <property type="protein sequence ID" value="HAB5604834.1"/>
    <property type="molecule type" value="Genomic_DNA"/>
</dbReference>
<gene>
    <name evidence="11" type="ORF">A3Y45_06965</name>
    <name evidence="7" type="ORF">AR963_00930</name>
    <name evidence="4" type="ORF">D5943_16855</name>
    <name evidence="8" type="ORF">D6L23_12830</name>
    <name evidence="12" type="ORF">DJ120_12895</name>
    <name evidence="13" type="ORF">DKE73_13735</name>
    <name evidence="3" type="ORF">DMV04_14985</name>
    <name evidence="5" type="ORF">DOB86_22990</name>
    <name evidence="6" type="ORF">EQ43_12095</name>
    <name evidence="9" type="ORF">EWF39_16690</name>
    <name evidence="17" type="ORF">G0D42_18755</name>
    <name evidence="18" type="ORF">G2828_05960</name>
    <name evidence="19" type="ORF">G2931_11920</name>
    <name evidence="21" type="ORF">G3V28_004311</name>
    <name evidence="22" type="ORF">G4B37_001418</name>
    <name evidence="23" type="ORF">G4I50_004339</name>
    <name evidence="25" type="ORF">G4I91_004620</name>
    <name evidence="24" type="ORF">G4I93_004116</name>
    <name evidence="26" type="ORF">G4P14_003825</name>
    <name evidence="29" type="ORF">G9331_004357</name>
    <name evidence="15" type="ORF">GB053_13485</name>
    <name evidence="16" type="ORF">GB203_12525</name>
    <name evidence="14" type="ORF">GBY46_11925</name>
    <name evidence="20" type="ORF">GNB38_002940</name>
    <name evidence="27" type="ORF">GNB93_002697</name>
    <name evidence="28" type="ORF">GND39_002863</name>
    <name evidence="10" type="ORF">SY73_13460</name>
</gene>
<dbReference type="EMBL" id="DAATGC010000008">
    <property type="protein sequence ID" value="HAE8246820.1"/>
    <property type="molecule type" value="Genomic_DNA"/>
</dbReference>
<dbReference type="EMBL" id="DAASYE010000066">
    <property type="protein sequence ID" value="HAE7541981.1"/>
    <property type="molecule type" value="Genomic_DNA"/>
</dbReference>
<dbReference type="EMBL" id="AAHXFC010000013">
    <property type="protein sequence ID" value="ECB3241554.1"/>
    <property type="molecule type" value="Genomic_DNA"/>
</dbReference>
<evidence type="ECO:0000313" key="27">
    <source>
        <dbReference type="EMBL" id="HAE8246820.1"/>
    </source>
</evidence>
<evidence type="ECO:0000313" key="23">
    <source>
        <dbReference type="EMBL" id="HAE5989184.1"/>
    </source>
</evidence>
<evidence type="ECO:0000313" key="29">
    <source>
        <dbReference type="EMBL" id="HAF7798235.1"/>
    </source>
</evidence>
<evidence type="ECO:0000313" key="10">
    <source>
        <dbReference type="EMBL" id="ECT4761240.1"/>
    </source>
</evidence>
<evidence type="ECO:0000313" key="6">
    <source>
        <dbReference type="EMBL" id="EBV6519838.1"/>
    </source>
</evidence>
<reference evidence="11" key="5">
    <citation type="submission" date="2018-07" db="EMBL/GenBank/DDBJ databases">
        <authorList>
            <consortium name="NARMS: The National Antimicrobial Resistance Monitoring System"/>
        </authorList>
    </citation>
    <scope>NUCLEOTIDE SEQUENCE</scope>
    <source>
        <strain evidence="11">CVM N58025</strain>
    </source>
</reference>
<evidence type="ECO:0000313" key="14">
    <source>
        <dbReference type="EMBL" id="HAB1780595.1"/>
    </source>
</evidence>
<dbReference type="EMBL" id="DAASMF010000064">
    <property type="protein sequence ID" value="HAE6129736.1"/>
    <property type="molecule type" value="Genomic_DNA"/>
</dbReference>
<evidence type="ECO:0000313" key="28">
    <source>
        <dbReference type="EMBL" id="HAF0271964.1"/>
    </source>
</evidence>
<dbReference type="EMBL" id="DAARVP010000002">
    <property type="protein sequence ID" value="HAE4129249.1"/>
    <property type="molecule type" value="Genomic_DNA"/>
</dbReference>
<feature type="region of interest" description="Disordered" evidence="1">
    <location>
        <begin position="5367"/>
        <end position="5395"/>
    </location>
</feature>
<evidence type="ECO:0000313" key="16">
    <source>
        <dbReference type="EMBL" id="HAB5604834.1"/>
    </source>
</evidence>
<reference evidence="10" key="4">
    <citation type="submission" date="2018-07" db="EMBL/GenBank/DDBJ databases">
        <authorList>
            <consortium name="PulseNet: The National Subtyping Network for Foodborne Disease Surveillance"/>
            <person name="Tarr C.L."/>
            <person name="Trees E."/>
            <person name="Katz L.S."/>
            <person name="Carleton-Romer H.A."/>
            <person name="Stroika S."/>
            <person name="Kucerova Z."/>
            <person name="Roache K.F."/>
            <person name="Sabol A.L."/>
            <person name="Besser J."/>
            <person name="Gerner-Smidt P."/>
        </authorList>
    </citation>
    <scope>NUCLEOTIDE SEQUENCE</scope>
    <source>
        <strain evidence="10">PNUSAS000136</strain>
        <strain evidence="12">PNUSAS040495</strain>
        <strain evidence="13">PNUSAS040831</strain>
    </source>
</reference>
<dbReference type="EMBL" id="AAKNFH010000002">
    <property type="protein sequence ID" value="ECT5778078.1"/>
    <property type="molecule type" value="Genomic_DNA"/>
</dbReference>
<evidence type="ECO:0000313" key="7">
    <source>
        <dbReference type="EMBL" id="EBV8811390.1"/>
    </source>
</evidence>
<dbReference type="InterPro" id="IPR013783">
    <property type="entry name" value="Ig-like_fold"/>
</dbReference>
<sequence length="5559" mass="594619">MGNKSIQKFFADQNSVIDLSSLGNAKGAKVSLSGPDMNITTPHGSVIIVNGALYSSIKGNNLAVKFKDKTITGAKILGSVDLKDIQLERIDSSLVDSAQVEKKGNGKRRNKKEEEELKKQLDDAENAKKEADKAKEEAEKAKEAAEKALNEAFEVQNSSKQIEEMLQNFLADNVAKDNLAQQSDASQQNTQAKATQASKQNDAEKVLPQPINKNTSTGKSNSSKNEENKLDAESVKEPLKVTLALAAESNSGSKDDSITNFTKPQFVGSTAPNATVIIKINGIAVGQAVADSLGNFTFTAPETLTDGTYNLEAEAKTADGSGSAKLVITIDSVTDKPTFELSPESSVSGHKGLTPTLTPSIVGTAEENAKVDIYVDNKLVASVDVDKDGNWSYEFKDNELSEGENSIKVVAVDKAGNKNETTDSIITDTIAPEKPTIELDDSSDSGIKNDNITNSTLPTFIGVAEPGSTVSIYLGLKHLGEVIVAKDGTWSYTLTTPLKDGEYNITATATDIAGHTSATANLPFTIDTRISYFSAEIETTDDSGIVGDNVTNNTRPTFTGKTEPNAIISVINSETGEEVIFKANDKGEWTFNFTSDSVEGVNNLTFTVEDVAGNKKDFSFSYVIDTVAPVPPTVSLEDFVVLPNGIILSGNDLPALVGTAEPKSTILLMRDGKLYDSIEVDSNGTWNYQFSNKFLQGSYDIEIISQDAAGNKSSTVKYSFTIQTEVVPPKAELDASDDSGAKGDWITNKHNALTLLGTADRFATVNILIDGKTIGVTTADADGNWNFDISRNLSDNVYKITVESIDPLGRTSSVDYQLTIDSFTPIPTVMLHDSADSGVKGDMITKINTPLFTGMAEANAKVSIYVDGVLSGEAIAGDDGVWNFQFTTALSDGSHDVTVKVEDIAGNTASSSAYNFQIVTQTQKPTIELVNDTGVDNTDHIINEKNPALTGTAAPYSTVKLYIDGALIAEVRTNKDGRWEYTLKADQGLVDGDHRITASVEDIAGNIAHSDPFLISVDTAISIPIVSLSPDSDSGIADDNLTNIVKPTLHLKDIDPDIISVQVWDAMSDTQIGVATQQPDGSWAYTFTSDLTEGLHQVYVKVEDIAGNKANSAVFDFTIDTTVSTPVISLLSKDDTGVTGDNLTNINKPGFAISGVDADAHRVVVQVMHNGVSEEIELSHLNGSWLFTPGNTWADGSYTLTVKVEDKAGNTSYSAPLTVVIDTQIAIDGVELVNDSGVKGDNMTNDDRPHFRVTVPTDVNEVRLSIDGGNSWVQATPGVAGSWEYIWPTDLADGQYTLTVEATDKAGNTVTKTIDFAVDTTLSVPVIVLDSADDTGIQGDNMTNSTQPTFALQHIDDDAVRVTVSVEHGGVTTTFDATKGTGGWSFTPTGAWADGDYTLSVSVEDKAGNTSHSASLTVTVDTQIAINNIELVNDSGIPNDNLTNNVRPHFQVTVPTDVNVVRLSIDGGKTWFNATQSATPGAWDYIWPDDVADGGYTLTVEATDKAGNKTTQELDFTIDTTLSVPTLSLDSADDSGIAGDNITNVKTPGFTLNNIDTDVSRVIVEVMHNGIKQEVPLVQTGGQWRFAPTSDWADGDYILTVKVEDRAGNVKQSAPLTVTVDTHIAIDRIELVNDSGIPGDNLTNEARPHFQVTVPADVNGVRLSIDGGKTWFDATQSATSGVWDYTWLTNVANGPHTLMVEASDKAGNKTTQKLDFTIDTILSEPTITLDSADDSAAGDNITNVKMPGFTLGNIDADVTKVVVTVAHDGKNQQIELIKNGGVWRFTPGAAWTDGDYTLTVKVEDKAGNTNYSAPLTVTIDTQTSIDRIELLNDTGIVGDNLTNEARPQFHITVPTDVNSVQLSLDGGINWVNATLTSDGVWEYIWPTDLVENTYTLTVKATDVAGNTATETLNFIIDTTLSTPTITLDSADDSGTANDNKTNVKTPGFIIGGIDSDVTQVVVQVMRDGHSEEVELTQTNGQWRFVPGSAWTDGDYTLTVTVKDEAGNIRHSAPLTVTIDTQITIDHIELVNDSGIPDDNLTNNVRPHFQVTVPTDVNVVRLSIDGGKTWFNATQSATPGVWDYTWLADVGEGKHTLTVEATDKAGNKTTQQLDFIIDTLLSEPTIVLDSTDDSGTKGDHLTNVNKPTFLLGNIDADARYVTVEVQHGGTKEVLTATKDATGNWSVTPTGTWADGDYTLTVRVEDEAGNEKHSASLTVTVDTQITIDVIELVNDNGIPGDNMTNDAHPQFRVTVPGDVNEVSLSIDGGVTWVKATQSATPGVWNYTWPGTVPDGDYTLNVKATDNAGNTVTETLHFTIDTTLSVPVIVLNSADDTGVQGDNMTNSTQPTFALQHIDDDAVRVTVSVEHGGVTTTFDATKGVGGWSFTPTGAWADGDYTLSVSVEDKAGNTSHSASLTVTVDTQIAINNIELVNDSGIPDDNLTNNVRPHFQVKVPTDVNEVRLSIDGGKTWFNATQSATPGVWDYTWLADVGEGKHTLTVEATDKAGNQTTQKLDFIIDTMLSEPTIVLDSTDDSGTKGDNLTNANKPTFILGNIDADARYVTVEVQYGGTKEVLTATKGATGIWSVTPTGTWADGDYTLTVRVEDDAGNVKYSAPLTVTVDTQITIDVIELVNDNGIPGDNLTNDVRPHFRVTVPGDVNEVRLSIDGGNTWVRATQGTAGIWDYTWPKDVTDGLHTLTVEATDKAGNKTTQTLDFTIDTRLSTPTIAMDSRDDTGAIGDHITSVKRPGFTIGNIDADAHSVILRITQGGNSQEVTLTQVGGQWRFTPDADWADGSYTLTVEVQDNAGNVRQSTPLVVTVDTQTSITDITLVNDHGVPDDNLTNSTRPQFEITVPADVNSVQLSIDGGANWVSATQGIEGVWGYTWPTDMGDGKHTLTVMVTDRAGNTATQTLEFFIDTRLSTPTIELDSTDDTGTPGDDMTNRTRPTFILQNIDSDVINVTVSVTHNGTTTSFTATQGAGGWSFTPPAPWGDGDYTLTVTVEDRAGNTRPSTPLTVTVDTQIAIDRIELVNDSGVPGDNVTKHVRPQFQISVPDDVEKVLLSIDGGTTWVTAIKSSTAGIWDYTWPTDMPEGQHTLTVEVTDGAGNKMTETLNFTIDITLMTPTIELAPDQDTGQNKNDNLTSVTQPVFVLGSIDKDVRHVELSIEHNGTFKTVVLTESADGWRYRPDSALADGSYTFTVTVTDVAGNQQTSAPLKVTIDGTLTTPVIELAAGEDSGTVGDRLTNHDRPVFDIRQVDSDVTRVMVKVTYNGKTHEEAAVFTNGQWRFTPSASWADGSYQLAVVVEDLAGNVKESAPFEVRIDTTTTINNIVLLNDTGVQNDQLTNVAKPSFRIDVPGDVVQVRVTLDGGANWNVIRKNADGQWIFDSPNTLVDGTYTLRVEATDEAGNIANKDLVFNIDTNIQVPTIALDAGQDTGANTADNITNISRPTFTIGNVDPDVIKVVVTIDGHDYNATKVGAGWQFTPGNAIPDGSYNITVTVEDKAGNTATSKPLPVVIDTTAEIESVTLVTDSGDSDVDNITKVDKPQFSIVTADDITHVRVKIDNAANWIELTKGGDGRWIFNVGSALPDGQHTLLVDVTDIAGNVAQETLQFTIDTTLREPTIVLDPTHDTGDDTNDNLTRINKPVFIIGNVDNDVSHIVVHIDGRDYTIENTGGNLTFTPDQPLSDGQHTISVTVTDIAGNTKTSAELKIEIDTQVQIDSVTLTTDSGVNDHDNVTNATRPSFEIATPDDVTSVLVSFDGVNWTPISKNAAGQWEFTAGSALPDGHYTLHVQATDRAGNTANSTLGFTVDTQIDGLSVVMLDDAGKDSTDGITNITSPRFEISAREPLQSVTVILNGKSSTLTQGAGNKWLFTPDTPLVDGTYKIEIVAEDIAGNKISKEVSFTIDTIVSDPSIDLLDADDTGESAVDNITSVTKPRFVIGNVPADIDTVVIRINGVSYPVTANGNNLWEFQVPVALNDGVYEAVVVFRDIAGNTSETKLPFTIDTTTSVSVRMEPASDTGNSNSDNLTNKQNPKFEGTAEPNAKLVITIVDDKSGREVLKQTITVGADGNWSVTPNILPDGMYTINVVATDVAGNTAQTQERFTIDTVTIDPTIRLSDPSIDDQHEATSLRPEFKGFAEAFSTIMIQWDGKVVGSANANANGEWSWTPPSVLAPGSYVVSIVAKDKAGNESSQVDFPVVIPVIDVTPPTIKLSEESDSGALGDFTTNNKTPTLVGNTLPNAIVSIYVDGVKVGEATADTAGRYTFQLSEMKDGHYVVQVGIVNPRDNSELRSTAVDVTIDTEVAELVWNISGMHEGGYINTVTPEIGGTSEPNSKITIFVNGVEKAIAYTTGAGHWGVVLPALGNDGNYVLTFKVEDVAGNIREFGPQNVILDTVISPLTVVLREADDSGKVGDWITNKSHVTIDGTAEAGSTLTIRSPQGVVIATLVVGNDGRWSAELDLREGSNAFVVVSEDKAGNSQQKDILIEHDTQIEISDISLSRDTNSGDKYDLITNNKSPVLVAMTDPGATVQVYINGVLQGTVEASSSGNISYTMPANSADGEYQVQFVATDTAGNRVESAITTVTIDSQIAVFDIDEDSLPALSNNRALSVSGVGEAGSQVSIFVDGKLVNVVMVEADGTWRAPILLQDDGTFNIHFSITDVAGNTEVSKDYSVDVDSSTDFPTLNLEDASNSGSLDDLITNHNKPVLVGTAEAGATIHIYVDEKIVANVLVLEDGTWSYQFDNALKDGEYSIRVVAEDPAGNTAESPRLLVTIDTSTFIDNPAMVAGSDNGIFSNDSITSQTRPTFSISGEMNQSVQIFIDGVLVDTITVTDRNQVYRPESPLGDGSHSIYYVITDKAGNTATSKTLNFTIDTFNTTPVAIDSIGGQTLAEMTGSDGKIYITDTTRNLLFSGSAEPNSKIEIIINGLNVGEVWVNEKGHWQMPVNPLYFTEGQLDITVKSTDRAGNVNQEKYSIWVDTHIQVFTSELDDNKSSSKTDWWSNSSTITMRGMGEIGATVSLIVAGVTLATAVVAANGQWELSTDQLPEGKYDITLSIEDNAGNRKEEVHEIFIDRTPPNAPVVTYSDIVNDLIIMQGTAEAKSQLIITDSNGNTYTLTVPDNGKWSMAIPYPSEGKFTITSVDAIGNRSDDVPLDIMKEVPVISLSPDSDSGTVGDNITRDKQPTFIIGNLESDVVVVQVDINGTVYNAEKNADGVWFFTPGTPLTDGSYTISVIASDAAGNQKNSLPITVTIDSTLTVPEIALAAGEDNGASDSDNVTNHTQPKFTLQHIDADVTGVTVNVTHNGVTDIYQATQGADGWTFTPPAAWNDGTYTLSVTVVDRAGNSQQSASLAVTVDSTVTVTADSQHDDASDDATATAVTPPESETVNAESATHLRTVPSAAEESVVKETAYSITLLNADSGDEIDRSISQTPSFEISVPENIVNVSVMFEGEEFTLPITNQKAIFEVPLSLEDGEYTMDVKFIDKDNDFLIKEKTFSVDHSSADIVNAMNVRGKTEDDINDSPSTSSVGHNNNGAIDVFAVNEVTLPVDNQEEHA</sequence>
<dbReference type="GO" id="GO:0005509">
    <property type="term" value="F:calcium ion binding"/>
    <property type="evidence" value="ECO:0007669"/>
    <property type="project" value="InterPro"/>
</dbReference>
<evidence type="ECO:0000313" key="11">
    <source>
        <dbReference type="EMBL" id="ECT5778078.1"/>
    </source>
</evidence>
<evidence type="ECO:0000313" key="9">
    <source>
        <dbReference type="EMBL" id="ECB3241554.1"/>
    </source>
</evidence>
<dbReference type="EMBL" id="DAATVI010000009">
    <property type="protein sequence ID" value="HAF0271964.1"/>
    <property type="molecule type" value="Genomic_DNA"/>
</dbReference>
<dbReference type="SUPFAM" id="SSF81296">
    <property type="entry name" value="E set domains"/>
    <property type="match status" value="10"/>
</dbReference>
<dbReference type="EMBL" id="DAARCT010000067">
    <property type="protein sequence ID" value="HAE1896961.1"/>
    <property type="molecule type" value="Genomic_DNA"/>
</dbReference>
<dbReference type="GO" id="GO:0007156">
    <property type="term" value="P:homophilic cell adhesion via plasma membrane adhesion molecules"/>
    <property type="evidence" value="ECO:0007669"/>
    <property type="project" value="InterPro"/>
</dbReference>
<dbReference type="EMBL" id="DAASMN010000064">
    <property type="protein sequence ID" value="HAE6097220.1"/>
    <property type="molecule type" value="Genomic_DNA"/>
</dbReference>
<feature type="compositionally biased region" description="Low complexity" evidence="1">
    <location>
        <begin position="212"/>
        <end position="223"/>
    </location>
</feature>
<dbReference type="EMBL" id="AAHGQK010000001">
    <property type="protein sequence ID" value="EBV8811390.1"/>
    <property type="molecule type" value="Genomic_DNA"/>
</dbReference>
<dbReference type="GO" id="GO:0016020">
    <property type="term" value="C:membrane"/>
    <property type="evidence" value="ECO:0007669"/>
    <property type="project" value="InterPro"/>
</dbReference>
<dbReference type="InterPro" id="IPR022038">
    <property type="entry name" value="Ig-like_bact"/>
</dbReference>
<dbReference type="EMBL" id="DAASLC010000067">
    <property type="protein sequence ID" value="HAE5989184.1"/>
    <property type="molecule type" value="Genomic_DNA"/>
</dbReference>
<evidence type="ECO:0000313" key="25">
    <source>
        <dbReference type="EMBL" id="HAE6129736.1"/>
    </source>
</evidence>
<feature type="compositionally biased region" description="Basic and acidic residues" evidence="1">
    <location>
        <begin position="111"/>
        <end position="145"/>
    </location>
</feature>
<organism evidence="20">
    <name type="scientific">Salmonella enterica subsp. enterica serovar Saintpaul</name>
    <dbReference type="NCBI Taxonomy" id="90105"/>
    <lineage>
        <taxon>Bacteria</taxon>
        <taxon>Pseudomonadati</taxon>
        <taxon>Pseudomonadota</taxon>
        <taxon>Gammaproteobacteria</taxon>
        <taxon>Enterobacterales</taxon>
        <taxon>Enterobacteriaceae</taxon>
        <taxon>Salmonella</taxon>
    </lineage>
</organism>
<dbReference type="EMBL" id="AAHFXK010000004">
    <property type="protein sequence ID" value="EBV6519838.1"/>
    <property type="molecule type" value="Genomic_DNA"/>
</dbReference>
<evidence type="ECO:0000313" key="4">
    <source>
        <dbReference type="EMBL" id="EBS0962388.1"/>
    </source>
</evidence>
<dbReference type="Pfam" id="PF12245">
    <property type="entry name" value="Big_3_2"/>
    <property type="match status" value="1"/>
</dbReference>
<evidence type="ECO:0000313" key="26">
    <source>
        <dbReference type="EMBL" id="HAE7541981.1"/>
    </source>
</evidence>